<accession>A0AAV7VGA2</accession>
<dbReference type="Proteomes" id="UP001066276">
    <property type="component" value="Chromosome 2_1"/>
</dbReference>
<gene>
    <name evidence="1" type="ORF">NDU88_004162</name>
</gene>
<evidence type="ECO:0000313" key="2">
    <source>
        <dbReference type="Proteomes" id="UP001066276"/>
    </source>
</evidence>
<evidence type="ECO:0000313" key="1">
    <source>
        <dbReference type="EMBL" id="KAJ1200338.1"/>
    </source>
</evidence>
<dbReference type="EMBL" id="JANPWB010000003">
    <property type="protein sequence ID" value="KAJ1200338.1"/>
    <property type="molecule type" value="Genomic_DNA"/>
</dbReference>
<protein>
    <submittedName>
        <fullName evidence="1">Uncharacterized protein</fullName>
    </submittedName>
</protein>
<proteinExistence type="predicted"/>
<keyword evidence="2" id="KW-1185">Reference proteome</keyword>
<name>A0AAV7VGA2_PLEWA</name>
<comment type="caution">
    <text evidence="1">The sequence shown here is derived from an EMBL/GenBank/DDBJ whole genome shotgun (WGS) entry which is preliminary data.</text>
</comment>
<reference evidence="1" key="1">
    <citation type="journal article" date="2022" name="bioRxiv">
        <title>Sequencing and chromosome-scale assembly of the giantPleurodeles waltlgenome.</title>
        <authorList>
            <person name="Brown T."/>
            <person name="Elewa A."/>
            <person name="Iarovenko S."/>
            <person name="Subramanian E."/>
            <person name="Araus A.J."/>
            <person name="Petzold A."/>
            <person name="Susuki M."/>
            <person name="Suzuki K.-i.T."/>
            <person name="Hayashi T."/>
            <person name="Toyoda A."/>
            <person name="Oliveira C."/>
            <person name="Osipova E."/>
            <person name="Leigh N.D."/>
            <person name="Simon A."/>
            <person name="Yun M.H."/>
        </authorList>
    </citation>
    <scope>NUCLEOTIDE SEQUENCE</scope>
    <source>
        <strain evidence="1">20211129_DDA</strain>
        <tissue evidence="1">Liver</tissue>
    </source>
</reference>
<organism evidence="1 2">
    <name type="scientific">Pleurodeles waltl</name>
    <name type="common">Iberian ribbed newt</name>
    <dbReference type="NCBI Taxonomy" id="8319"/>
    <lineage>
        <taxon>Eukaryota</taxon>
        <taxon>Metazoa</taxon>
        <taxon>Chordata</taxon>
        <taxon>Craniata</taxon>
        <taxon>Vertebrata</taxon>
        <taxon>Euteleostomi</taxon>
        <taxon>Amphibia</taxon>
        <taxon>Batrachia</taxon>
        <taxon>Caudata</taxon>
        <taxon>Salamandroidea</taxon>
        <taxon>Salamandridae</taxon>
        <taxon>Pleurodelinae</taxon>
        <taxon>Pleurodeles</taxon>
    </lineage>
</organism>
<dbReference type="AlphaFoldDB" id="A0AAV7VGA2"/>
<sequence length="106" mass="11322">MSQDERVRVALALLRQAGCMDLLRDEALAPGTQGLSRHRSCGYGVFASACWSGVCSGPRRARRGSVTLGGSESEAWSGRPDNVCRMARRTAGGRGSSFGVVWRSGF</sequence>